<reference evidence="1" key="1">
    <citation type="submission" date="2021-05" db="EMBL/GenBank/DDBJ databases">
        <authorList>
            <person name="Pietrasiak N."/>
            <person name="Ward R."/>
            <person name="Stajich J.E."/>
            <person name="Kurbessoian T."/>
        </authorList>
    </citation>
    <scope>NUCLEOTIDE SEQUENCE</scope>
    <source>
        <strain evidence="1">CPER-KK1</strain>
    </source>
</reference>
<evidence type="ECO:0000313" key="2">
    <source>
        <dbReference type="Proteomes" id="UP000753908"/>
    </source>
</evidence>
<sequence length="55" mass="6283">MNKKLYVSFPSEWCPASDQLETPTCCSQPIVLPIKILARMGWDFYAKFQENGTQA</sequence>
<dbReference type="Proteomes" id="UP000753908">
    <property type="component" value="Unassembled WGS sequence"/>
</dbReference>
<comment type="caution">
    <text evidence="1">The sequence shown here is derived from an EMBL/GenBank/DDBJ whole genome shotgun (WGS) entry which is preliminary data.</text>
</comment>
<protein>
    <submittedName>
        <fullName evidence="1">Uncharacterized protein</fullName>
    </submittedName>
</protein>
<name>A0A951UBP7_9CYAN</name>
<dbReference type="EMBL" id="JAHHIF010000046">
    <property type="protein sequence ID" value="MBW4547678.1"/>
    <property type="molecule type" value="Genomic_DNA"/>
</dbReference>
<organism evidence="1 2">
    <name type="scientific">Symplocastrum torsivum CPER-KK1</name>
    <dbReference type="NCBI Taxonomy" id="450513"/>
    <lineage>
        <taxon>Bacteria</taxon>
        <taxon>Bacillati</taxon>
        <taxon>Cyanobacteriota</taxon>
        <taxon>Cyanophyceae</taxon>
        <taxon>Oscillatoriophycideae</taxon>
        <taxon>Oscillatoriales</taxon>
        <taxon>Microcoleaceae</taxon>
        <taxon>Symplocastrum</taxon>
    </lineage>
</organism>
<accession>A0A951UBP7</accession>
<reference evidence="1" key="2">
    <citation type="journal article" date="2022" name="Microbiol. Resour. Announc.">
        <title>Metagenome Sequencing to Explore Phylogenomics of Terrestrial Cyanobacteria.</title>
        <authorList>
            <person name="Ward R.D."/>
            <person name="Stajich J.E."/>
            <person name="Johansen J.R."/>
            <person name="Huntemann M."/>
            <person name="Clum A."/>
            <person name="Foster B."/>
            <person name="Foster B."/>
            <person name="Roux S."/>
            <person name="Palaniappan K."/>
            <person name="Varghese N."/>
            <person name="Mukherjee S."/>
            <person name="Reddy T.B.K."/>
            <person name="Daum C."/>
            <person name="Copeland A."/>
            <person name="Chen I.A."/>
            <person name="Ivanova N.N."/>
            <person name="Kyrpides N.C."/>
            <person name="Shapiro N."/>
            <person name="Eloe-Fadrosh E.A."/>
            <person name="Pietrasiak N."/>
        </authorList>
    </citation>
    <scope>NUCLEOTIDE SEQUENCE</scope>
    <source>
        <strain evidence="1">CPER-KK1</strain>
    </source>
</reference>
<dbReference type="AlphaFoldDB" id="A0A951UBP7"/>
<evidence type="ECO:0000313" key="1">
    <source>
        <dbReference type="EMBL" id="MBW4547678.1"/>
    </source>
</evidence>
<gene>
    <name evidence="1" type="ORF">KME25_25035</name>
</gene>
<proteinExistence type="predicted"/>